<feature type="transmembrane region" description="Helical" evidence="2">
    <location>
        <begin position="460"/>
        <end position="484"/>
    </location>
</feature>
<dbReference type="AlphaFoldDB" id="A0A918K1Z4"/>
<feature type="transmembrane region" description="Helical" evidence="2">
    <location>
        <begin position="369"/>
        <end position="390"/>
    </location>
</feature>
<feature type="transmembrane region" description="Helical" evidence="2">
    <location>
        <begin position="284"/>
        <end position="305"/>
    </location>
</feature>
<dbReference type="InterPro" id="IPR000073">
    <property type="entry name" value="AB_hydrolase_1"/>
</dbReference>
<organism evidence="4 5">
    <name type="scientific">Saccharospirillum salsuginis</name>
    <dbReference type="NCBI Taxonomy" id="418750"/>
    <lineage>
        <taxon>Bacteria</taxon>
        <taxon>Pseudomonadati</taxon>
        <taxon>Pseudomonadota</taxon>
        <taxon>Gammaproteobacteria</taxon>
        <taxon>Oceanospirillales</taxon>
        <taxon>Saccharospirillaceae</taxon>
        <taxon>Saccharospirillum</taxon>
    </lineage>
</organism>
<feature type="transmembrane region" description="Helical" evidence="2">
    <location>
        <begin position="559"/>
        <end position="579"/>
    </location>
</feature>
<dbReference type="Gene3D" id="3.40.50.1820">
    <property type="entry name" value="alpha/beta hydrolase"/>
    <property type="match status" value="1"/>
</dbReference>
<keyword evidence="2" id="KW-1133">Transmembrane helix</keyword>
<keyword evidence="2" id="KW-0472">Membrane</keyword>
<evidence type="ECO:0000256" key="2">
    <source>
        <dbReference type="SAM" id="Phobius"/>
    </source>
</evidence>
<comment type="caution">
    <text evidence="4">The sequence shown here is derived from an EMBL/GenBank/DDBJ whole genome shotgun (WGS) entry which is preliminary data.</text>
</comment>
<dbReference type="Pfam" id="PF00561">
    <property type="entry name" value="Abhydrolase_1"/>
    <property type="match status" value="1"/>
</dbReference>
<evidence type="ECO:0000313" key="5">
    <source>
        <dbReference type="Proteomes" id="UP000626148"/>
    </source>
</evidence>
<dbReference type="RefSeq" id="WP_189606585.1">
    <property type="nucleotide sequence ID" value="NZ_BMXR01000001.1"/>
</dbReference>
<gene>
    <name evidence="4" type="ORF">GCM10007392_01500</name>
</gene>
<feature type="transmembrane region" description="Helical" evidence="2">
    <location>
        <begin position="496"/>
        <end position="518"/>
    </location>
</feature>
<dbReference type="SUPFAM" id="SSF53474">
    <property type="entry name" value="alpha/beta-Hydrolases"/>
    <property type="match status" value="1"/>
</dbReference>
<dbReference type="Proteomes" id="UP000626148">
    <property type="component" value="Unassembled WGS sequence"/>
</dbReference>
<proteinExistence type="inferred from homology"/>
<evidence type="ECO:0000259" key="3">
    <source>
        <dbReference type="Pfam" id="PF00561"/>
    </source>
</evidence>
<sequence>MSFNPRTLLLGLALIVVGGFLANQIQTSSGDVDVSTVRFAGNNGVVTHARLYVPDGVSNENPAPGIVAIHGYINSNETQSGFAIEFARRGYVVLAPDQTGHGYSDPPAFANGFGGMDALAYMRTLPFVDADNIGLEGHSMGGWSSLIAASVMPDGYQSIVIEGSSTGTFGAPEGTPTWPRNVAVVFSKYDEFSQLMWGVEVPSDITGTDKLKTLFNTDELVEPGRLYGDIDAGTARILYQPPVTHPGDHLSTRAIGHAIDWFDRTLEGGEPLPAENQVWMWKELGTLLSLIGMVILIPSVITGLVHSAPFRLITGTPATPKSLTGGGWWLGAAVFIALPVVTLFPFKGLSEAWGWSASAWLPQNITTQVMVWAVGVGIVAAILFALWHVLLNKKAGATARDYGLADAAGFSPALILKSLGLALAVVGVLYSLLLATVYLFDTDFRFWVFAMKPLSALQLRIALSYVVPFCLFFTVVAVLLHGQLRQSHWSFRRELFVNWILLVIGYVLLLLFQYIPLFLGGSMTIASEPLWTIIAFQFLPLMTIAAIVFTVAYRATGTVYTGAFINGLLVTGIVVASQATHYGF</sequence>
<keyword evidence="5" id="KW-1185">Reference proteome</keyword>
<keyword evidence="2" id="KW-0812">Transmembrane</keyword>
<evidence type="ECO:0000256" key="1">
    <source>
        <dbReference type="ARBA" id="ARBA00038115"/>
    </source>
</evidence>
<name>A0A918K1Z4_9GAMM</name>
<dbReference type="InterPro" id="IPR029058">
    <property type="entry name" value="AB_hydrolase_fold"/>
</dbReference>
<accession>A0A918K1Z4</accession>
<feature type="transmembrane region" description="Helical" evidence="2">
    <location>
        <begin position="530"/>
        <end position="552"/>
    </location>
</feature>
<feature type="domain" description="AB hydrolase-1" evidence="3">
    <location>
        <begin position="66"/>
        <end position="169"/>
    </location>
</feature>
<protein>
    <recommendedName>
        <fullName evidence="3">AB hydrolase-1 domain-containing protein</fullName>
    </recommendedName>
</protein>
<reference evidence="4" key="1">
    <citation type="journal article" date="2014" name="Int. J. Syst. Evol. Microbiol.">
        <title>Complete genome sequence of Corynebacterium casei LMG S-19264T (=DSM 44701T), isolated from a smear-ripened cheese.</title>
        <authorList>
            <consortium name="US DOE Joint Genome Institute (JGI-PGF)"/>
            <person name="Walter F."/>
            <person name="Albersmeier A."/>
            <person name="Kalinowski J."/>
            <person name="Ruckert C."/>
        </authorList>
    </citation>
    <scope>NUCLEOTIDE SEQUENCE</scope>
    <source>
        <strain evidence="4">KCTC 22169</strain>
    </source>
</reference>
<feature type="transmembrane region" description="Helical" evidence="2">
    <location>
        <begin position="326"/>
        <end position="349"/>
    </location>
</feature>
<dbReference type="PANTHER" id="PTHR22946">
    <property type="entry name" value="DIENELACTONE HYDROLASE DOMAIN-CONTAINING PROTEIN-RELATED"/>
    <property type="match status" value="1"/>
</dbReference>
<reference evidence="4" key="2">
    <citation type="submission" date="2020-09" db="EMBL/GenBank/DDBJ databases">
        <authorList>
            <person name="Sun Q."/>
            <person name="Kim S."/>
        </authorList>
    </citation>
    <scope>NUCLEOTIDE SEQUENCE</scope>
    <source>
        <strain evidence="4">KCTC 22169</strain>
    </source>
</reference>
<dbReference type="InterPro" id="IPR050261">
    <property type="entry name" value="FrsA_esterase"/>
</dbReference>
<feature type="transmembrane region" description="Helical" evidence="2">
    <location>
        <begin position="419"/>
        <end position="440"/>
    </location>
</feature>
<comment type="similarity">
    <text evidence="1">Belongs to the AB hydrolase superfamily. FUS2 hydrolase family.</text>
</comment>
<evidence type="ECO:0000313" key="4">
    <source>
        <dbReference type="EMBL" id="GGX38935.1"/>
    </source>
</evidence>
<dbReference type="EMBL" id="BMXR01000001">
    <property type="protein sequence ID" value="GGX38935.1"/>
    <property type="molecule type" value="Genomic_DNA"/>
</dbReference>